<evidence type="ECO:0000256" key="3">
    <source>
        <dbReference type="ARBA" id="ARBA00022741"/>
    </source>
</evidence>
<dbReference type="PANTHER" id="PTHR43785:SF12">
    <property type="entry name" value="TYPE-1 GLUTAMINE SYNTHETASE 2"/>
    <property type="match status" value="1"/>
</dbReference>
<organism evidence="9 10">
    <name type="scientific">Paenibacillus beijingensis</name>
    <dbReference type="NCBI Taxonomy" id="1126833"/>
    <lineage>
        <taxon>Bacteria</taxon>
        <taxon>Bacillati</taxon>
        <taxon>Bacillota</taxon>
        <taxon>Bacilli</taxon>
        <taxon>Bacillales</taxon>
        <taxon>Paenibacillaceae</taxon>
        <taxon>Paenibacillus</taxon>
    </lineage>
</organism>
<dbReference type="STRING" id="1126833.VN24_17480"/>
<dbReference type="SMART" id="SM01230">
    <property type="entry name" value="Gln-synt_C"/>
    <property type="match status" value="1"/>
</dbReference>
<name>A0A0D5NLI6_9BACL</name>
<dbReference type="AlphaFoldDB" id="A0A0D5NLI6"/>
<evidence type="ECO:0000259" key="8">
    <source>
        <dbReference type="PROSITE" id="PS51987"/>
    </source>
</evidence>
<feature type="domain" description="GS beta-grasp" evidence="7">
    <location>
        <begin position="16"/>
        <end position="110"/>
    </location>
</feature>
<protein>
    <submittedName>
        <fullName evidence="9">Uncharacterized protein</fullName>
    </submittedName>
</protein>
<dbReference type="InterPro" id="IPR008146">
    <property type="entry name" value="Gln_synth_cat_dom"/>
</dbReference>
<evidence type="ECO:0000256" key="2">
    <source>
        <dbReference type="ARBA" id="ARBA00022598"/>
    </source>
</evidence>
<dbReference type="EMBL" id="CP011058">
    <property type="protein sequence ID" value="AJY76020.1"/>
    <property type="molecule type" value="Genomic_DNA"/>
</dbReference>
<dbReference type="Gene3D" id="3.30.590.10">
    <property type="entry name" value="Glutamine synthetase/guanido kinase, catalytic domain"/>
    <property type="match status" value="1"/>
</dbReference>
<dbReference type="SUPFAM" id="SSF55931">
    <property type="entry name" value="Glutamine synthetase/guanido kinase"/>
    <property type="match status" value="1"/>
</dbReference>
<dbReference type="GO" id="GO:0005524">
    <property type="term" value="F:ATP binding"/>
    <property type="evidence" value="ECO:0007669"/>
    <property type="project" value="UniProtKB-KW"/>
</dbReference>
<dbReference type="InterPro" id="IPR014746">
    <property type="entry name" value="Gln_synth/guanido_kin_cat_dom"/>
</dbReference>
<comment type="similarity">
    <text evidence="1 5 6">Belongs to the glutamine synthetase family.</text>
</comment>
<dbReference type="OrthoDB" id="9807095at2"/>
<dbReference type="PROSITE" id="PS51987">
    <property type="entry name" value="GS_CATALYTIC"/>
    <property type="match status" value="1"/>
</dbReference>
<dbReference type="PROSITE" id="PS51986">
    <property type="entry name" value="GS_BETA_GRASP"/>
    <property type="match status" value="1"/>
</dbReference>
<dbReference type="RefSeq" id="WP_045671448.1">
    <property type="nucleotide sequence ID" value="NZ_CP011058.1"/>
</dbReference>
<dbReference type="KEGG" id="pbj:VN24_17480"/>
<keyword evidence="2" id="KW-0436">Ligase</keyword>
<feature type="domain" description="GS catalytic" evidence="8">
    <location>
        <begin position="117"/>
        <end position="452"/>
    </location>
</feature>
<evidence type="ECO:0000313" key="9">
    <source>
        <dbReference type="EMBL" id="AJY76020.1"/>
    </source>
</evidence>
<reference evidence="9 10" key="1">
    <citation type="journal article" date="2015" name="J. Biotechnol.">
        <title>Complete genome sequence of Paenibacillus beijingensis 7188(T) (=DSM 24997(T)), a novel rhizobacterium from jujube garden soil.</title>
        <authorList>
            <person name="Kwak Y."/>
            <person name="Shin J.H."/>
        </authorList>
    </citation>
    <scope>NUCLEOTIDE SEQUENCE [LARGE SCALE GENOMIC DNA]</scope>
    <source>
        <strain evidence="9 10">DSM 24997</strain>
    </source>
</reference>
<accession>A0A0D5NLI6</accession>
<dbReference type="Gene3D" id="3.10.20.70">
    <property type="entry name" value="Glutamine synthetase, N-terminal domain"/>
    <property type="match status" value="1"/>
</dbReference>
<evidence type="ECO:0000259" key="7">
    <source>
        <dbReference type="PROSITE" id="PS51986"/>
    </source>
</evidence>
<dbReference type="InterPro" id="IPR008147">
    <property type="entry name" value="Gln_synt_N"/>
</dbReference>
<evidence type="ECO:0000256" key="5">
    <source>
        <dbReference type="PROSITE-ProRule" id="PRU01330"/>
    </source>
</evidence>
<gene>
    <name evidence="9" type="ORF">VN24_17480</name>
</gene>
<reference evidence="10" key="2">
    <citation type="submission" date="2015-03" db="EMBL/GenBank/DDBJ databases">
        <title>Genome sequence of Paenibacillus beijingensis strain DSM 24997T.</title>
        <authorList>
            <person name="Kwak Y."/>
            <person name="Shin J.-H."/>
        </authorList>
    </citation>
    <scope>NUCLEOTIDE SEQUENCE [LARGE SCALE GENOMIC DNA]</scope>
    <source>
        <strain evidence="10">DSM 24997</strain>
    </source>
</reference>
<dbReference type="HOGENOM" id="CLU_017290_0_3_9"/>
<dbReference type="GO" id="GO:0006542">
    <property type="term" value="P:glutamine biosynthetic process"/>
    <property type="evidence" value="ECO:0007669"/>
    <property type="project" value="InterPro"/>
</dbReference>
<evidence type="ECO:0000256" key="4">
    <source>
        <dbReference type="ARBA" id="ARBA00022840"/>
    </source>
</evidence>
<evidence type="ECO:0000313" key="10">
    <source>
        <dbReference type="Proteomes" id="UP000032633"/>
    </source>
</evidence>
<proteinExistence type="inferred from homology"/>
<dbReference type="PATRIC" id="fig|1126833.4.peg.3839"/>
<dbReference type="Proteomes" id="UP000032633">
    <property type="component" value="Chromosome"/>
</dbReference>
<dbReference type="Pfam" id="PF00120">
    <property type="entry name" value="Gln-synt_C"/>
    <property type="match status" value="1"/>
</dbReference>
<keyword evidence="3" id="KW-0547">Nucleotide-binding</keyword>
<dbReference type="InterPro" id="IPR036651">
    <property type="entry name" value="Gln_synt_N_sf"/>
</dbReference>
<evidence type="ECO:0000256" key="6">
    <source>
        <dbReference type="RuleBase" id="RU000384"/>
    </source>
</evidence>
<dbReference type="SUPFAM" id="SSF54368">
    <property type="entry name" value="Glutamine synthetase, N-terminal domain"/>
    <property type="match status" value="1"/>
</dbReference>
<keyword evidence="4" id="KW-0067">ATP-binding</keyword>
<evidence type="ECO:0000256" key="1">
    <source>
        <dbReference type="ARBA" id="ARBA00009897"/>
    </source>
</evidence>
<sequence>MTRLSLAALGNMADSGEITSVIVAGVDMQGKLFGKRIPAKHFVEDAKDGIHMCALNLAWDVSLNFGAFDFCNWETGAHDMKTVPDLSTLRPYPWSPQTAFVLADLYDKDGSGISIAPRNMLKAQIAKADSMGFKAFAASEIEFYIFKETAESVRVKNYTNLTPLFPYPIDYSVFRLTVDHWFLGQLTTNLEAAGVPIEALKGEWGNGQIELNVRYAEALEMADRTAIYKNGIKEMAALNNLMATFMAKQDTNDSGSSGHTHISLWDREGVYNRLYDPDAEYGLSTNGRYFLGGMLALAPEMMVFYAPYVNSYKRINDFGSGAPNTVSWGIDNRSTSFRFDGKGKSCRFENRVPGADANHYLVLTAMLASGLYGIEHKIEIPGPIKGNASGMELPKLPTNLYDACRLLEKSDTVRELLGSSVVDHYLQAVHLELQEYFSTVTDWERRKYFEFI</sequence>
<dbReference type="PANTHER" id="PTHR43785">
    <property type="entry name" value="GAMMA-GLUTAMYLPUTRESCINE SYNTHETASE"/>
    <property type="match status" value="1"/>
</dbReference>
<keyword evidence="10" id="KW-1185">Reference proteome</keyword>
<dbReference type="GO" id="GO:0004356">
    <property type="term" value="F:glutamine synthetase activity"/>
    <property type="evidence" value="ECO:0007669"/>
    <property type="project" value="InterPro"/>
</dbReference>